<evidence type="ECO:0000256" key="1">
    <source>
        <dbReference type="RuleBase" id="RU364038"/>
    </source>
</evidence>
<dbReference type="NCBIfam" id="NF008657">
    <property type="entry name" value="PRK11657.1"/>
    <property type="match status" value="1"/>
</dbReference>
<dbReference type="RefSeq" id="WP_166700334.1">
    <property type="nucleotide sequence ID" value="NZ_JAAQTL010000001.1"/>
</dbReference>
<comment type="caution">
    <text evidence="3">The sequence shown here is derived from an EMBL/GenBank/DDBJ whole genome shotgun (WGS) entry which is preliminary data.</text>
</comment>
<keyword evidence="4" id="KW-1185">Reference proteome</keyword>
<evidence type="ECO:0000313" key="3">
    <source>
        <dbReference type="EMBL" id="NID16711.1"/>
    </source>
</evidence>
<name>A0A7X5TQM4_9GAMM</name>
<dbReference type="PANTHER" id="PTHR35272">
    <property type="entry name" value="THIOL:DISULFIDE INTERCHANGE PROTEIN DSBC-RELATED"/>
    <property type="match status" value="1"/>
</dbReference>
<comment type="subcellular location">
    <subcellularLocation>
        <location evidence="1">Periplasm</location>
    </subcellularLocation>
</comment>
<evidence type="ECO:0000313" key="4">
    <source>
        <dbReference type="Proteomes" id="UP000518878"/>
    </source>
</evidence>
<keyword evidence="1" id="KW-0574">Periplasm</keyword>
<organism evidence="3 4">
    <name type="scientific">Luteibacter yeojuensis</name>
    <dbReference type="NCBI Taxonomy" id="345309"/>
    <lineage>
        <taxon>Bacteria</taxon>
        <taxon>Pseudomonadati</taxon>
        <taxon>Pseudomonadota</taxon>
        <taxon>Gammaproteobacteria</taxon>
        <taxon>Lysobacterales</taxon>
        <taxon>Rhodanobacteraceae</taxon>
        <taxon>Luteibacter</taxon>
    </lineage>
</organism>
<feature type="domain" description="Thioredoxin-like fold" evidence="2">
    <location>
        <begin position="58"/>
        <end position="178"/>
    </location>
</feature>
<dbReference type="Pfam" id="PF13098">
    <property type="entry name" value="Thioredoxin_2"/>
    <property type="match status" value="1"/>
</dbReference>
<reference evidence="3 4" key="1">
    <citation type="journal article" date="2006" name="Int. J. Syst. Evol. Microbiol.">
        <title>Dyella yeojuensis sp. nov., isolated from greenhouse soil in Korea.</title>
        <authorList>
            <person name="Kim B.Y."/>
            <person name="Weon H.Y."/>
            <person name="Lee K.H."/>
            <person name="Seok S.J."/>
            <person name="Kwon S.W."/>
            <person name="Go S.J."/>
            <person name="Stackebrandt E."/>
        </authorList>
    </citation>
    <scope>NUCLEOTIDE SEQUENCE [LARGE SCALE GENOMIC DNA]</scope>
    <source>
        <strain evidence="3 4">DSM 17673</strain>
    </source>
</reference>
<keyword evidence="1" id="KW-0676">Redox-active center</keyword>
<dbReference type="Gene3D" id="3.40.30.10">
    <property type="entry name" value="Glutaredoxin"/>
    <property type="match status" value="1"/>
</dbReference>
<comment type="function">
    <text evidence="1">Required for disulfide bond formation in some periplasmic proteins. Acts by transferring its disulfide bond to other proteins and is reduced in the process.</text>
</comment>
<evidence type="ECO:0000259" key="2">
    <source>
        <dbReference type="Pfam" id="PF13098"/>
    </source>
</evidence>
<dbReference type="InterPro" id="IPR036249">
    <property type="entry name" value="Thioredoxin-like_sf"/>
</dbReference>
<gene>
    <name evidence="3" type="primary">dsbG</name>
    <name evidence="3" type="ORF">HBF32_14655</name>
</gene>
<dbReference type="CDD" id="cd03020">
    <property type="entry name" value="DsbA_DsbC_DsbG"/>
    <property type="match status" value="1"/>
</dbReference>
<proteinExistence type="inferred from homology"/>
<feature type="signal peptide" evidence="1">
    <location>
        <begin position="1"/>
        <end position="25"/>
    </location>
</feature>
<keyword evidence="1" id="KW-0732">Signal</keyword>
<sequence length="192" mass="20236">MTKARLRARSLFAVAALLMAGGGFAAERPAKPPVASVADQVMKTLSDADWVRDGKADAPRIVYAFTDPNCPYCHDFWVAAQPWVKAGKVQIRNLLVGVISEDSPNKVASILGAADPSAALTKNETTFSQGGIAPAPSISPKIQGQLDRNQMLMLALGFQGTPGIITTGPDGKLVRLNGLPRDGNLEGLFGPK</sequence>
<dbReference type="InterPro" id="IPR051470">
    <property type="entry name" value="Thiol:disulfide_interchange"/>
</dbReference>
<dbReference type="SUPFAM" id="SSF52833">
    <property type="entry name" value="Thioredoxin-like"/>
    <property type="match status" value="1"/>
</dbReference>
<dbReference type="EMBL" id="JAAQTL010000001">
    <property type="protein sequence ID" value="NID16711.1"/>
    <property type="molecule type" value="Genomic_DNA"/>
</dbReference>
<dbReference type="InterPro" id="IPR012336">
    <property type="entry name" value="Thioredoxin-like_fold"/>
</dbReference>
<dbReference type="GO" id="GO:0042597">
    <property type="term" value="C:periplasmic space"/>
    <property type="evidence" value="ECO:0007669"/>
    <property type="project" value="UniProtKB-SubCell"/>
</dbReference>
<comment type="similarity">
    <text evidence="1">Belongs to the thioredoxin family. DsbC subfamily.</text>
</comment>
<dbReference type="PANTHER" id="PTHR35272:SF4">
    <property type="entry name" value="THIOL:DISULFIDE INTERCHANGE PROTEIN DSBG"/>
    <property type="match status" value="1"/>
</dbReference>
<dbReference type="Proteomes" id="UP000518878">
    <property type="component" value="Unassembled WGS sequence"/>
</dbReference>
<accession>A0A7X5TQM4</accession>
<dbReference type="InterPro" id="IPR033954">
    <property type="entry name" value="DiS-bond_Isoase_DsbC/G"/>
</dbReference>
<protein>
    <recommendedName>
        <fullName evidence="1">Thiol:disulfide interchange protein</fullName>
    </recommendedName>
</protein>
<dbReference type="AlphaFoldDB" id="A0A7X5TQM4"/>
<feature type="chain" id="PRO_5031599423" description="Thiol:disulfide interchange protein" evidence="1">
    <location>
        <begin position="26"/>
        <end position="192"/>
    </location>
</feature>